<name>A0A914CVK0_9BILA</name>
<dbReference type="SUPFAM" id="SSF47862">
    <property type="entry name" value="Saposin"/>
    <property type="match status" value="1"/>
</dbReference>
<organism evidence="1 2">
    <name type="scientific">Acrobeloides nanus</name>
    <dbReference type="NCBI Taxonomy" id="290746"/>
    <lineage>
        <taxon>Eukaryota</taxon>
        <taxon>Metazoa</taxon>
        <taxon>Ecdysozoa</taxon>
        <taxon>Nematoda</taxon>
        <taxon>Chromadorea</taxon>
        <taxon>Rhabditida</taxon>
        <taxon>Tylenchina</taxon>
        <taxon>Cephalobomorpha</taxon>
        <taxon>Cephaloboidea</taxon>
        <taxon>Cephalobidae</taxon>
        <taxon>Acrobeloides</taxon>
    </lineage>
</organism>
<sequence>MITNEQVFRGYYFQNITEAQLKTDMDGQCDKETSGIENTFCKKLIGDDSALLLSDLRANDTALKCCQDGKLCN</sequence>
<dbReference type="AlphaFoldDB" id="A0A914CVK0"/>
<keyword evidence="1" id="KW-1185">Reference proteome</keyword>
<evidence type="ECO:0000313" key="2">
    <source>
        <dbReference type="WBParaSite" id="ACRNAN_scaffold14265.g21013.t1"/>
    </source>
</evidence>
<proteinExistence type="predicted"/>
<dbReference type="Proteomes" id="UP000887540">
    <property type="component" value="Unplaced"/>
</dbReference>
<reference evidence="2" key="1">
    <citation type="submission" date="2022-11" db="UniProtKB">
        <authorList>
            <consortium name="WormBaseParasite"/>
        </authorList>
    </citation>
    <scope>IDENTIFICATION</scope>
</reference>
<dbReference type="WBParaSite" id="ACRNAN_scaffold14265.g21013.t1">
    <property type="protein sequence ID" value="ACRNAN_scaffold14265.g21013.t1"/>
    <property type="gene ID" value="ACRNAN_scaffold14265.g21013"/>
</dbReference>
<evidence type="ECO:0000313" key="1">
    <source>
        <dbReference type="Proteomes" id="UP000887540"/>
    </source>
</evidence>
<dbReference type="InterPro" id="IPR011001">
    <property type="entry name" value="Saposin-like"/>
</dbReference>
<protein>
    <submittedName>
        <fullName evidence="2">Uncharacterized protein</fullName>
    </submittedName>
</protein>
<accession>A0A914CVK0</accession>